<comment type="caution">
    <text evidence="1">The sequence shown here is derived from an EMBL/GenBank/DDBJ whole genome shotgun (WGS) entry which is preliminary data.</text>
</comment>
<name>A0ACB8X504_9TELE</name>
<proteinExistence type="predicted"/>
<protein>
    <submittedName>
        <fullName evidence="1">Uncharacterized protein</fullName>
    </submittedName>
</protein>
<accession>A0ACB8X504</accession>
<organism evidence="1 2">
    <name type="scientific">Scortum barcoo</name>
    <name type="common">barcoo grunter</name>
    <dbReference type="NCBI Taxonomy" id="214431"/>
    <lineage>
        <taxon>Eukaryota</taxon>
        <taxon>Metazoa</taxon>
        <taxon>Chordata</taxon>
        <taxon>Craniata</taxon>
        <taxon>Vertebrata</taxon>
        <taxon>Euteleostomi</taxon>
        <taxon>Actinopterygii</taxon>
        <taxon>Neopterygii</taxon>
        <taxon>Teleostei</taxon>
        <taxon>Neoteleostei</taxon>
        <taxon>Acanthomorphata</taxon>
        <taxon>Eupercaria</taxon>
        <taxon>Centrarchiformes</taxon>
        <taxon>Terapontoidei</taxon>
        <taxon>Terapontidae</taxon>
        <taxon>Scortum</taxon>
    </lineage>
</organism>
<dbReference type="Proteomes" id="UP000831701">
    <property type="component" value="Chromosome 3"/>
</dbReference>
<evidence type="ECO:0000313" key="1">
    <source>
        <dbReference type="EMBL" id="KAI3375150.1"/>
    </source>
</evidence>
<sequence>MAAPFVPVSYPVDWTGASRSWTKTGSPVYTSVSSISFEPSPPEGIDDSWSRPRGAMLDGSATPLHSEGSFGHCWVERPFTPTLLGYDILEERAKFTVYKILVTGRQGDSWVIFRRYADFLRLSDKLKELFPSFGLSLPPKCGSKTTMMRSF</sequence>
<reference evidence="1" key="1">
    <citation type="submission" date="2022-04" db="EMBL/GenBank/DDBJ databases">
        <title>Jade perch genome.</title>
        <authorList>
            <person name="Chao B."/>
        </authorList>
    </citation>
    <scope>NUCLEOTIDE SEQUENCE</scope>
    <source>
        <strain evidence="1">CB-2022</strain>
    </source>
</reference>
<dbReference type="EMBL" id="CM041533">
    <property type="protein sequence ID" value="KAI3375150.1"/>
    <property type="molecule type" value="Genomic_DNA"/>
</dbReference>
<keyword evidence="2" id="KW-1185">Reference proteome</keyword>
<evidence type="ECO:0000313" key="2">
    <source>
        <dbReference type="Proteomes" id="UP000831701"/>
    </source>
</evidence>
<gene>
    <name evidence="1" type="ORF">L3Q82_021668</name>
</gene>